<proteinExistence type="predicted"/>
<sequence length="250" mass="28387">MDEFKGAKAFLMIPPSISRDKELLKKPKSIILMGEIISMLNVTGDFHMSNKTLANILDASVQSVNDWLNLLEQKGLIVREQITVPAKNPKSEKSKIILGRKIKAGPSLVKLSLLGWTSPLDEGSKAELSGVVKPTLHKYNNLIDHGNRTSNSSSGRRREEDPEREQIYKQFFQLARMHDKIKGKTTTPSFDEIKQLRSLLYRINIDTLNAVVSKFDMKMQWNMLNDPFAYLLKMLRDGLAIDKDSESWGK</sequence>
<dbReference type="SUPFAM" id="SSF46785">
    <property type="entry name" value="Winged helix' DNA-binding domain"/>
    <property type="match status" value="1"/>
</dbReference>
<evidence type="ECO:0008006" key="4">
    <source>
        <dbReference type="Google" id="ProtNLM"/>
    </source>
</evidence>
<dbReference type="AlphaFoldDB" id="A0A2N5KYX7"/>
<dbReference type="InterPro" id="IPR036388">
    <property type="entry name" value="WH-like_DNA-bd_sf"/>
</dbReference>
<accession>A0A2N5KYX7</accession>
<dbReference type="Gene3D" id="1.10.10.10">
    <property type="entry name" value="Winged helix-like DNA-binding domain superfamily/Winged helix DNA-binding domain"/>
    <property type="match status" value="1"/>
</dbReference>
<evidence type="ECO:0000313" key="2">
    <source>
        <dbReference type="EMBL" id="PLT11383.1"/>
    </source>
</evidence>
<evidence type="ECO:0000256" key="1">
    <source>
        <dbReference type="SAM" id="MobiDB-lite"/>
    </source>
</evidence>
<comment type="caution">
    <text evidence="2">The sequence shown here is derived from an EMBL/GenBank/DDBJ whole genome shotgun (WGS) entry which is preliminary data.</text>
</comment>
<dbReference type="Proteomes" id="UP000235119">
    <property type="component" value="Unassembled WGS sequence"/>
</dbReference>
<dbReference type="RefSeq" id="WP_068813049.1">
    <property type="nucleotide sequence ID" value="NZ_MAKH01000007.1"/>
</dbReference>
<reference evidence="2 3" key="1">
    <citation type="submission" date="2017-12" db="EMBL/GenBank/DDBJ databases">
        <title>Phylogenetic diversity of female urinary microbiome.</title>
        <authorList>
            <person name="Thomas-White K."/>
            <person name="Wolfe A.J."/>
        </authorList>
    </citation>
    <scope>NUCLEOTIDE SEQUENCE [LARGE SCALE GENOMIC DNA]</scope>
    <source>
        <strain evidence="2 3">UMB0085</strain>
    </source>
</reference>
<feature type="region of interest" description="Disordered" evidence="1">
    <location>
        <begin position="141"/>
        <end position="163"/>
    </location>
</feature>
<gene>
    <name evidence="2" type="ORF">CYJ79_05400</name>
</gene>
<dbReference type="EMBL" id="PKIW01000020">
    <property type="protein sequence ID" value="PLT11383.1"/>
    <property type="molecule type" value="Genomic_DNA"/>
</dbReference>
<protein>
    <recommendedName>
        <fullName evidence="4">Helix-turn-helix domain-containing protein</fullName>
    </recommendedName>
</protein>
<organism evidence="2 3">
    <name type="scientific">Lactobacillus crispatus</name>
    <dbReference type="NCBI Taxonomy" id="47770"/>
    <lineage>
        <taxon>Bacteria</taxon>
        <taxon>Bacillati</taxon>
        <taxon>Bacillota</taxon>
        <taxon>Bacilli</taxon>
        <taxon>Lactobacillales</taxon>
        <taxon>Lactobacillaceae</taxon>
        <taxon>Lactobacillus</taxon>
    </lineage>
</organism>
<evidence type="ECO:0000313" key="3">
    <source>
        <dbReference type="Proteomes" id="UP000235119"/>
    </source>
</evidence>
<name>A0A2N5KYX7_9LACO</name>
<dbReference type="InterPro" id="IPR036390">
    <property type="entry name" value="WH_DNA-bd_sf"/>
</dbReference>